<keyword evidence="1" id="KW-0949">S-adenosyl-L-methionine</keyword>
<feature type="binding site" evidence="1">
    <location>
        <begin position="143"/>
        <end position="144"/>
    </location>
    <ligand>
        <name>S-adenosyl-L-methionine</name>
        <dbReference type="ChEBI" id="CHEBI:59789"/>
    </ligand>
</feature>
<keyword evidence="1" id="KW-0489">Methyltransferase</keyword>
<dbReference type="InterPro" id="IPR029063">
    <property type="entry name" value="SAM-dependent_MTases_sf"/>
</dbReference>
<feature type="binding site" evidence="1">
    <location>
        <position position="42"/>
    </location>
    <ligand>
        <name>S-adenosyl-L-methionine</name>
        <dbReference type="ChEBI" id="CHEBI:59789"/>
    </ligand>
</feature>
<evidence type="ECO:0000313" key="3">
    <source>
        <dbReference type="Proteomes" id="UP000709336"/>
    </source>
</evidence>
<keyword evidence="1" id="KW-0694">RNA-binding</keyword>
<dbReference type="Pfam" id="PF04378">
    <property type="entry name" value="RsmJ"/>
    <property type="match status" value="1"/>
</dbReference>
<feature type="binding site" evidence="1">
    <location>
        <position position="97"/>
    </location>
    <ligand>
        <name>S-adenosyl-L-methionine</name>
        <dbReference type="ChEBI" id="CHEBI:59789"/>
    </ligand>
</feature>
<feature type="binding site" evidence="1">
    <location>
        <position position="164"/>
    </location>
    <ligand>
        <name>S-adenosyl-L-methionine</name>
        <dbReference type="ChEBI" id="CHEBI:59789"/>
    </ligand>
</feature>
<dbReference type="PANTHER" id="PTHR37426:SF1">
    <property type="entry name" value="RIBOSOMAL RNA LARGE SUBUNIT METHYLTRANSFERASE J"/>
    <property type="match status" value="1"/>
</dbReference>
<proteinExistence type="inferred from homology"/>
<organism evidence="2 3">
    <name type="scientific">Alteromonas ponticola</name>
    <dbReference type="NCBI Taxonomy" id="2720613"/>
    <lineage>
        <taxon>Bacteria</taxon>
        <taxon>Pseudomonadati</taxon>
        <taxon>Pseudomonadota</taxon>
        <taxon>Gammaproteobacteria</taxon>
        <taxon>Alteromonadales</taxon>
        <taxon>Alteromonadaceae</taxon>
        <taxon>Alteromonas/Salinimonas group</taxon>
        <taxon>Alteromonas</taxon>
    </lineage>
</organism>
<feature type="active site" description="Proton acceptor" evidence="1">
    <location>
        <position position="164"/>
    </location>
</feature>
<dbReference type="EMBL" id="JAATNW010000001">
    <property type="protein sequence ID" value="NMH58444.1"/>
    <property type="molecule type" value="Genomic_DNA"/>
</dbReference>
<dbReference type="EC" id="2.1.1.266" evidence="1"/>
<keyword evidence="1" id="KW-0698">rRNA processing</keyword>
<evidence type="ECO:0000256" key="1">
    <source>
        <dbReference type="HAMAP-Rule" id="MF_00934"/>
    </source>
</evidence>
<comment type="caution">
    <text evidence="2">The sequence shown here is derived from an EMBL/GenBank/DDBJ whole genome shotgun (WGS) entry which is preliminary data.</text>
</comment>
<dbReference type="HAMAP" id="MF_00934">
    <property type="entry name" value="23SrRNA_methyltr_J"/>
    <property type="match status" value="1"/>
</dbReference>
<gene>
    <name evidence="1" type="primary">rlmJ</name>
    <name evidence="2" type="ORF">HCJ96_00205</name>
</gene>
<sequence>MLSYKHIFHAGNHADVIKHLCWLSVITYLKNKDKPFTLFDTHAGAGQYALDSEHAQKNSEFKTGISTVIDSKFSSSLLQHYQDVCSGYWRQNLYPGSPLLAANALRSQDTLQVMELHPNEVVNLRQALKPYTHNRQAQVHHRDGLEGLQGLVPPASKRGAVLIDPPYEQKQEYNAVVSCVTTTLAKWRNAQIIIWFPLLTERARDKTGLSEQMVSDIVDLGFETLTVELLIGQKTSDVGMYGSGVCVVNPSWNLDQQLGQALDEFCQIAASSSSRVHWFNKQ</sequence>
<feature type="site" description="Interaction with substrate rRNA" evidence="1">
    <location>
        <position position="4"/>
    </location>
</feature>
<comment type="catalytic activity">
    <reaction evidence="1">
        <text>adenosine(2030) in 23S rRNA + S-adenosyl-L-methionine = N(6)-methyladenosine(2030) in 23S rRNA + S-adenosyl-L-homocysteine + H(+)</text>
        <dbReference type="Rhea" id="RHEA:43736"/>
        <dbReference type="Rhea" id="RHEA-COMP:10668"/>
        <dbReference type="Rhea" id="RHEA-COMP:10669"/>
        <dbReference type="ChEBI" id="CHEBI:15378"/>
        <dbReference type="ChEBI" id="CHEBI:57856"/>
        <dbReference type="ChEBI" id="CHEBI:59789"/>
        <dbReference type="ChEBI" id="CHEBI:74411"/>
        <dbReference type="ChEBI" id="CHEBI:74449"/>
        <dbReference type="EC" id="2.1.1.266"/>
    </reaction>
</comment>
<dbReference type="Gene3D" id="3.40.50.150">
    <property type="entry name" value="Vaccinia Virus protein VP39"/>
    <property type="match status" value="1"/>
</dbReference>
<accession>A0ABX1QW11</accession>
<dbReference type="InterPro" id="IPR007473">
    <property type="entry name" value="RlmJ"/>
</dbReference>
<comment type="similarity">
    <text evidence="1">Belongs to the RlmJ family.</text>
</comment>
<protein>
    <recommendedName>
        <fullName evidence="1">Ribosomal RNA large subunit methyltransferase J</fullName>
        <ecNumber evidence="1">2.1.1.266</ecNumber>
    </recommendedName>
    <alternativeName>
        <fullName evidence="1">23S rRNA (adenine(2030)-N6)-methyltransferase</fullName>
    </alternativeName>
    <alternativeName>
        <fullName evidence="1">23S rRNA m6A2030 methyltransferase</fullName>
    </alternativeName>
</protein>
<dbReference type="SUPFAM" id="SSF53335">
    <property type="entry name" value="S-adenosyl-L-methionine-dependent methyltransferases"/>
    <property type="match status" value="1"/>
</dbReference>
<keyword evidence="1" id="KW-0808">Transferase</keyword>
<feature type="binding site" evidence="1">
    <location>
        <position position="19"/>
    </location>
    <ligand>
        <name>S-adenosyl-L-methionine</name>
        <dbReference type="ChEBI" id="CHEBI:59789"/>
    </ligand>
</feature>
<evidence type="ECO:0000313" key="2">
    <source>
        <dbReference type="EMBL" id="NMH58444.1"/>
    </source>
</evidence>
<reference evidence="2 3" key="1">
    <citation type="submission" date="2020-03" db="EMBL/GenBank/DDBJ databases">
        <title>Alteromonas ponticola sp. nov., isolated from seawater.</title>
        <authorList>
            <person name="Yoon J.-H."/>
            <person name="Kim Y.-O."/>
        </authorList>
    </citation>
    <scope>NUCLEOTIDE SEQUENCE [LARGE SCALE GENOMIC DNA]</scope>
    <source>
        <strain evidence="2 3">MYP5</strain>
    </source>
</reference>
<feature type="binding site" evidence="1">
    <location>
        <position position="115"/>
    </location>
    <ligand>
        <name>S-adenosyl-L-methionine</name>
        <dbReference type="ChEBI" id="CHEBI:59789"/>
    </ligand>
</feature>
<name>A0ABX1QW11_9ALTE</name>
<comment type="subunit">
    <text evidence="1">Monomer.</text>
</comment>
<comment type="function">
    <text evidence="1">Specifically methylates the adenine in position 2030 of 23S rRNA.</text>
</comment>
<dbReference type="Proteomes" id="UP000709336">
    <property type="component" value="Unassembled WGS sequence"/>
</dbReference>
<dbReference type="PANTHER" id="PTHR37426">
    <property type="entry name" value="RIBOSOMAL RNA LARGE SUBUNIT METHYLTRANSFERASE J"/>
    <property type="match status" value="1"/>
</dbReference>
<keyword evidence="3" id="KW-1185">Reference proteome</keyword>